<comment type="subcellular location">
    <subcellularLocation>
        <location evidence="4">Cytoplasm</location>
    </subcellularLocation>
</comment>
<dbReference type="GO" id="GO:0000049">
    <property type="term" value="F:tRNA binding"/>
    <property type="evidence" value="ECO:0007669"/>
    <property type="project" value="UniProtKB-UniRule"/>
</dbReference>
<dbReference type="InterPro" id="IPR003732">
    <property type="entry name" value="Daa-tRNA_deacyls_DTD"/>
</dbReference>
<reference evidence="5 6" key="1">
    <citation type="submission" date="2014-08" db="EMBL/GenBank/DDBJ databases">
        <title>Genome sequence of Tetragenococcus muriaticus.</title>
        <authorList>
            <person name="Chuea-nongthon C."/>
            <person name="Rodtong S."/>
            <person name="Yongsawatdigul J."/>
            <person name="Steele J.L."/>
            <person name="Liu X.-y."/>
            <person name="Speers J."/>
            <person name="Glasner J.D."/>
            <person name="Neeno-Eckwall E.C."/>
        </authorList>
    </citation>
    <scope>NUCLEOTIDE SEQUENCE [LARGE SCALE GENOMIC DNA]</scope>
    <source>
        <strain evidence="5 6">3MR10-3</strain>
    </source>
</reference>
<dbReference type="InterPro" id="IPR023509">
    <property type="entry name" value="DTD-like_sf"/>
</dbReference>
<protein>
    <recommendedName>
        <fullName evidence="4">D-aminoacyl-tRNA deacylase</fullName>
        <shortName evidence="4">DTD</shortName>
        <ecNumber evidence="4">3.1.1.96</ecNumber>
    </recommendedName>
    <alternativeName>
        <fullName evidence="4">Gly-tRNA(Ala) deacylase</fullName>
        <ecNumber evidence="4">3.1.1.-</ecNumber>
    </alternativeName>
</protein>
<dbReference type="PANTHER" id="PTHR10472">
    <property type="entry name" value="D-TYROSYL-TRNA TYR DEACYLASE"/>
    <property type="match status" value="1"/>
</dbReference>
<evidence type="ECO:0000256" key="1">
    <source>
        <dbReference type="ARBA" id="ARBA00009673"/>
    </source>
</evidence>
<dbReference type="GO" id="GO:0106026">
    <property type="term" value="F:Gly-tRNA(Ala) deacylase activity"/>
    <property type="evidence" value="ECO:0007669"/>
    <property type="project" value="UniProtKB-UniRule"/>
</dbReference>
<evidence type="ECO:0000313" key="6">
    <source>
        <dbReference type="Proteomes" id="UP000029381"/>
    </source>
</evidence>
<keyword evidence="6" id="KW-1185">Reference proteome</keyword>
<dbReference type="HAMAP" id="MF_00518">
    <property type="entry name" value="Deacylase_Dtd"/>
    <property type="match status" value="1"/>
</dbReference>
<feature type="short sequence motif" description="Gly-cisPro motif, important for rejection of L-amino acids" evidence="4">
    <location>
        <begin position="137"/>
        <end position="138"/>
    </location>
</feature>
<dbReference type="EC" id="3.1.1.96" evidence="4"/>
<keyword evidence="4" id="KW-0963">Cytoplasm</keyword>
<keyword evidence="3 4" id="KW-0694">RNA-binding</keyword>
<dbReference type="Proteomes" id="UP000029381">
    <property type="component" value="Unassembled WGS sequence"/>
</dbReference>
<evidence type="ECO:0000313" key="5">
    <source>
        <dbReference type="EMBL" id="KFN89791.1"/>
    </source>
</evidence>
<comment type="caution">
    <text evidence="5">The sequence shown here is derived from an EMBL/GenBank/DDBJ whole genome shotgun (WGS) entry which is preliminary data.</text>
</comment>
<organism evidence="5 6">
    <name type="scientific">Tetragenococcus muriaticus 3MR10-3</name>
    <dbReference type="NCBI Taxonomy" id="1302648"/>
    <lineage>
        <taxon>Bacteria</taxon>
        <taxon>Bacillati</taxon>
        <taxon>Bacillota</taxon>
        <taxon>Bacilli</taxon>
        <taxon>Lactobacillales</taxon>
        <taxon>Enterococcaceae</taxon>
        <taxon>Tetragenococcus</taxon>
    </lineage>
</organism>
<dbReference type="AlphaFoldDB" id="A0A091BVW4"/>
<keyword evidence="2 4" id="KW-0820">tRNA-binding</keyword>
<dbReference type="GO" id="GO:0019478">
    <property type="term" value="P:D-amino acid catabolic process"/>
    <property type="evidence" value="ECO:0007669"/>
    <property type="project" value="UniProtKB-UniRule"/>
</dbReference>
<keyword evidence="4 5" id="KW-0378">Hydrolase</keyword>
<dbReference type="RefSeq" id="WP_028790365.1">
    <property type="nucleotide sequence ID" value="NZ_JPVT01000195.1"/>
</dbReference>
<dbReference type="GO" id="GO:0043908">
    <property type="term" value="F:Ser(Gly)-tRNA(Ala) hydrolase activity"/>
    <property type="evidence" value="ECO:0007669"/>
    <property type="project" value="UniProtKB-UniRule"/>
</dbReference>
<dbReference type="SUPFAM" id="SSF69500">
    <property type="entry name" value="DTD-like"/>
    <property type="match status" value="1"/>
</dbReference>
<name>A0A091BVW4_9ENTE</name>
<comment type="catalytic activity">
    <reaction evidence="4">
        <text>glycyl-tRNA(Ala) + H2O = tRNA(Ala) + glycine + H(+)</text>
        <dbReference type="Rhea" id="RHEA:53744"/>
        <dbReference type="Rhea" id="RHEA-COMP:9657"/>
        <dbReference type="Rhea" id="RHEA-COMP:13640"/>
        <dbReference type="ChEBI" id="CHEBI:15377"/>
        <dbReference type="ChEBI" id="CHEBI:15378"/>
        <dbReference type="ChEBI" id="CHEBI:57305"/>
        <dbReference type="ChEBI" id="CHEBI:78442"/>
        <dbReference type="ChEBI" id="CHEBI:78522"/>
    </reaction>
</comment>
<proteinExistence type="inferred from homology"/>
<comment type="similarity">
    <text evidence="1 4">Belongs to the DTD family.</text>
</comment>
<comment type="function">
    <text evidence="4">An aminoacyl-tRNA editing enzyme that deacylates mischarged D-aminoacyl-tRNAs. Also deacylates mischarged glycyl-tRNA(Ala), protecting cells against glycine mischarging by AlaRS. Acts via tRNA-based rather than protein-based catalysis; rejects L-amino acids rather than detecting D-amino acids in the active site. By recycling D-aminoacyl-tRNA to D-amino acids and free tRNA molecules, this enzyme counteracts the toxicity associated with the formation of D-aminoacyl-tRNA entities in vivo and helps enforce protein L-homochirality.</text>
</comment>
<comment type="catalytic activity">
    <reaction evidence="4">
        <text>a D-aminoacyl-tRNA + H2O = a tRNA + a D-alpha-amino acid + H(+)</text>
        <dbReference type="Rhea" id="RHEA:13953"/>
        <dbReference type="Rhea" id="RHEA-COMP:10123"/>
        <dbReference type="Rhea" id="RHEA-COMP:10124"/>
        <dbReference type="ChEBI" id="CHEBI:15377"/>
        <dbReference type="ChEBI" id="CHEBI:15378"/>
        <dbReference type="ChEBI" id="CHEBI:59871"/>
        <dbReference type="ChEBI" id="CHEBI:78442"/>
        <dbReference type="ChEBI" id="CHEBI:79333"/>
        <dbReference type="EC" id="3.1.1.96"/>
    </reaction>
</comment>
<sequence>MRAVVQRVKNASVSIEDEIVGQIEQGFMVLLGIHKEDTQEDVEYLVKKIAKSRVFEDDNGKMNLSIAAVQGSILSISQFTLYADTKKGNRPSFIQAARPERAVPLYEAFNQGISRQGIPVVTGEFGADMQISLVNDGPVTIIYDTREVV</sequence>
<dbReference type="CDD" id="cd00563">
    <property type="entry name" value="Dtyr_deacylase"/>
    <property type="match status" value="1"/>
</dbReference>
<dbReference type="PANTHER" id="PTHR10472:SF5">
    <property type="entry name" value="D-AMINOACYL-TRNA DEACYLASE 1"/>
    <property type="match status" value="1"/>
</dbReference>
<comment type="domain">
    <text evidence="4">A Gly-cisPro motif from one monomer fits into the active site of the other monomer to allow specific chiral rejection of L-amino acids.</text>
</comment>
<dbReference type="Pfam" id="PF02580">
    <property type="entry name" value="Tyr_Deacylase"/>
    <property type="match status" value="1"/>
</dbReference>
<dbReference type="NCBIfam" id="TIGR00256">
    <property type="entry name" value="D-aminoacyl-tRNA deacylase"/>
    <property type="match status" value="1"/>
</dbReference>
<dbReference type="PATRIC" id="fig|1302648.3.peg.1785"/>
<dbReference type="GO" id="GO:0005737">
    <property type="term" value="C:cytoplasm"/>
    <property type="evidence" value="ECO:0007669"/>
    <property type="project" value="UniProtKB-SubCell"/>
</dbReference>
<dbReference type="Gene3D" id="3.50.80.10">
    <property type="entry name" value="D-tyrosyl-tRNA(Tyr) deacylase"/>
    <property type="match status" value="1"/>
</dbReference>
<evidence type="ECO:0000256" key="4">
    <source>
        <dbReference type="HAMAP-Rule" id="MF_00518"/>
    </source>
</evidence>
<dbReference type="GO" id="GO:0051500">
    <property type="term" value="F:D-tyrosyl-tRNA(Tyr) deacylase activity"/>
    <property type="evidence" value="ECO:0007669"/>
    <property type="project" value="TreeGrafter"/>
</dbReference>
<dbReference type="FunFam" id="3.50.80.10:FF:000001">
    <property type="entry name" value="D-aminoacyl-tRNA deacylase"/>
    <property type="match status" value="1"/>
</dbReference>
<accession>A0A091BVW4</accession>
<evidence type="ECO:0000256" key="2">
    <source>
        <dbReference type="ARBA" id="ARBA00022555"/>
    </source>
</evidence>
<evidence type="ECO:0000256" key="3">
    <source>
        <dbReference type="ARBA" id="ARBA00022884"/>
    </source>
</evidence>
<gene>
    <name evidence="4" type="primary">dtd</name>
    <name evidence="5" type="ORF">TMU3MR103_1824</name>
</gene>
<dbReference type="EC" id="3.1.1.-" evidence="4"/>
<dbReference type="EMBL" id="JPVT01000195">
    <property type="protein sequence ID" value="KFN89791.1"/>
    <property type="molecule type" value="Genomic_DNA"/>
</dbReference>
<comment type="subunit">
    <text evidence="4">Homodimer.</text>
</comment>